<dbReference type="Gene3D" id="1.20.1270.90">
    <property type="entry name" value="AF1782-like"/>
    <property type="match status" value="1"/>
</dbReference>
<gene>
    <name evidence="10" type="ORF">CLOSTMETH_02937</name>
</gene>
<dbReference type="Gene3D" id="2.60.40.10">
    <property type="entry name" value="Immunoglobulins"/>
    <property type="match status" value="1"/>
</dbReference>
<dbReference type="InterPro" id="IPR012341">
    <property type="entry name" value="6hp_glycosidase-like_sf"/>
</dbReference>
<evidence type="ECO:0000256" key="5">
    <source>
        <dbReference type="SAM" id="SignalP"/>
    </source>
</evidence>
<evidence type="ECO:0000259" key="9">
    <source>
        <dbReference type="Pfam" id="PF17390"/>
    </source>
</evidence>
<evidence type="ECO:0000256" key="1">
    <source>
        <dbReference type="ARBA" id="ARBA00001445"/>
    </source>
</evidence>
<proteinExistence type="predicted"/>
<feature type="domain" description="Alpha-L-rhamnosidase concanavalin-like" evidence="6">
    <location>
        <begin position="590"/>
        <end position="700"/>
    </location>
</feature>
<dbReference type="EC" id="3.2.1.40" evidence="2"/>
<dbReference type="InterPro" id="IPR016007">
    <property type="entry name" value="Alpha_rhamnosid"/>
</dbReference>
<sequence length="1453" mass="156999">MKSKMKLAALFVSMAMIASVASQTVSAVGPAAITGSTSITASKTNKLENPLGIDDATPSFSWQMESNVIGRMQTAYQIVVTNAKTGASVWDSGKVESELSSAIEYEGEALDAQTPYSWTVTVWDNAGGMHTTEPATFETGLMSTSLDAWSGAEWVGAPELTLDATAAALFNLSAEFTIPEGSTSASVILGADDFRLNNEYFNKWRKGGENYFKYEIDIADPSAPVLNIYVVGMPAKGQTVENDAAEPDFTISLSNVINAENAHAKHSIQIDTLSNINKVSCTIDGTKVDNGRQLNPLGGSHDYNSFPNLNSIGFAAAAGQEAVFENVKLTNPDNYKNTLFDATTGATYEIFKGLDGVTVNEDNTISVNGGENGIVAYADPSYGSAPMLRTEFTADKEIASARMYVSAQGIYEMYINGERMGDDWFNPGNSEYRERIAYHTYDVTDMLKTGENAIGAMLGEGWWSGYQSYTAANYNFYGDKQALMAKLDITYADGTTATITTDDATWDYYGNGPIRYGDNFQGERYDATLEAAVDGWATADYDASGWTDSVVIEPAREEFANYEMVTRYDEPAHVVNVLTAKECLGESKPGSGSYIYDMGENVICVPQIDLPEGSVSAGDEITLRFAEILYPDNLEEYTSADLDGMLMVENYRAALSTDFYTCKDGAQTIEPSFTFHGYRYIEITGLDEPLPCENVKSLVLSSVEMDGTYESSNELTNRLYKNVQNSQTSNFLSLPTDCPQRNERMGWTGDAQVFSRASTYNADTLNFYRQWLVTLRDSQGEDGSVPVTAPQYSITPGHPGRGFAGVSWDAALTNIPWQLYRQYGDTQVIEENIDAIYKYLNYLAANPMNENYPNLTSKTGILADWLSVDSTDATLINNAVYIYLMDIASTMAEVVGRTDMAAELDARYDLAKAEWNELYIDPETCMTRNASGAIQNTQASYATPLAYNVISDEYRFKAAEHLAEAVRNPQNPNVKPYTITTGFSGTPNVVPVLTQYGYIDDAFKLFESTEYASWLYPVTQGATSIWERWNSYTVEGGFNGNNSMNSFNHFSLGAISEWMFGYQLGITGNDADPGYHNFILQPTVGGDFTFANGSFESVYGTIESGWNADGAGNLTSYSATIPANSTATLYLPVSADTAAGFKNIDGVTYLGMVEHNGQDCAMFEVQAGGYTFSVADGSLSVSVQEGYVAESTANKTILRSVLAYAEAQFASDEFDNVIDSVQQSFTAALDNARAVDADLSASQDAVDSAWQTLMTEIHKLGFVRGDKSTLTQLVEISNSYNDNIDRYTPATADPFVAALNSAKAVLADGDAMQDDVSAAESALLNAMMNLRYKADKGVLEAVLAEANAIDLSAYSEADLAAFNAAKAAAEAVYNDVNAEQDAADKAVSDLQAAIASLTGAPADTTTNTPTQGDAALTTAGGNAKTGEAAPIAFAVASVSLAGAALFISKKRSR</sequence>
<dbReference type="Pfam" id="PF25788">
    <property type="entry name" value="Ig_Rha78A_N"/>
    <property type="match status" value="1"/>
</dbReference>
<dbReference type="HOGENOM" id="CLU_002926_3_1_9"/>
<dbReference type="Gene3D" id="2.60.420.10">
    <property type="entry name" value="Maltose phosphorylase, domain 3"/>
    <property type="match status" value="1"/>
</dbReference>
<feature type="chain" id="PRO_5002896140" description="alpha-L-rhamnosidase" evidence="5">
    <location>
        <begin position="28"/>
        <end position="1453"/>
    </location>
</feature>
<dbReference type="eggNOG" id="COG1538">
    <property type="taxonomic scope" value="Bacteria"/>
</dbReference>
<dbReference type="Pfam" id="PF07554">
    <property type="entry name" value="FIVAR"/>
    <property type="match status" value="3"/>
</dbReference>
<keyword evidence="4" id="KW-1133">Transmembrane helix</keyword>
<organism evidence="10 11">
    <name type="scientific">[Clostridium] methylpentosum DSM 5476</name>
    <dbReference type="NCBI Taxonomy" id="537013"/>
    <lineage>
        <taxon>Bacteria</taxon>
        <taxon>Bacillati</taxon>
        <taxon>Bacillota</taxon>
        <taxon>Clostridia</taxon>
        <taxon>Eubacteriales</taxon>
        <taxon>Oscillospiraceae</taxon>
        <taxon>Oscillospiraceae incertae sedis</taxon>
    </lineage>
</organism>
<dbReference type="InterPro" id="IPR035398">
    <property type="entry name" value="Bac_rhamnosid_C"/>
</dbReference>
<dbReference type="Pfam" id="PF08531">
    <property type="entry name" value="Bac_rhamnosid_N"/>
    <property type="match status" value="1"/>
</dbReference>
<dbReference type="Pfam" id="PF05592">
    <property type="entry name" value="Bac_rhamnosid"/>
    <property type="match status" value="1"/>
</dbReference>
<dbReference type="PANTHER" id="PTHR33307">
    <property type="entry name" value="ALPHA-RHAMNOSIDASE (EUROFUNG)"/>
    <property type="match status" value="1"/>
</dbReference>
<evidence type="ECO:0000313" key="11">
    <source>
        <dbReference type="Proteomes" id="UP000003340"/>
    </source>
</evidence>
<dbReference type="Gene3D" id="1.50.10.10">
    <property type="match status" value="1"/>
</dbReference>
<dbReference type="Gene3D" id="2.60.120.260">
    <property type="entry name" value="Galactose-binding domain-like"/>
    <property type="match status" value="2"/>
</dbReference>
<accession>C0EGE4</accession>
<dbReference type="PANTHER" id="PTHR33307:SF6">
    <property type="entry name" value="ALPHA-RHAMNOSIDASE (EUROFUNG)-RELATED"/>
    <property type="match status" value="1"/>
</dbReference>
<feature type="domain" description="Bacterial alpha-L-rhamnosidase N-terminal" evidence="7">
    <location>
        <begin position="396"/>
        <end position="559"/>
    </location>
</feature>
<protein>
    <recommendedName>
        <fullName evidence="2">alpha-L-rhamnosidase</fullName>
        <ecNumber evidence="2">3.2.1.40</ecNumber>
    </recommendedName>
</protein>
<dbReference type="InterPro" id="IPR035396">
    <property type="entry name" value="Bac_rhamnosid6H"/>
</dbReference>
<dbReference type="STRING" id="537013.CLOSTMETH_02937"/>
<evidence type="ECO:0000259" key="7">
    <source>
        <dbReference type="Pfam" id="PF08531"/>
    </source>
</evidence>
<evidence type="ECO:0000256" key="3">
    <source>
        <dbReference type="ARBA" id="ARBA00022801"/>
    </source>
</evidence>
<dbReference type="InterPro" id="IPR013783">
    <property type="entry name" value="Ig-like_fold"/>
</dbReference>
<dbReference type="SUPFAM" id="SSF48208">
    <property type="entry name" value="Six-hairpin glycosidases"/>
    <property type="match status" value="1"/>
</dbReference>
<name>C0EGE4_9FIRM</name>
<feature type="domain" description="Alpha-L-rhamnosidase C-terminal" evidence="9">
    <location>
        <begin position="1070"/>
        <end position="1137"/>
    </location>
</feature>
<dbReference type="Pfam" id="PF17389">
    <property type="entry name" value="Bac_rhamnosid6H"/>
    <property type="match status" value="1"/>
</dbReference>
<keyword evidence="4" id="KW-0472">Membrane</keyword>
<keyword evidence="3" id="KW-0378">Hydrolase</keyword>
<reference evidence="10 11" key="1">
    <citation type="submission" date="2009-01" db="EMBL/GenBank/DDBJ databases">
        <authorList>
            <person name="Fulton L."/>
            <person name="Clifton S."/>
            <person name="Fulton B."/>
            <person name="Xu J."/>
            <person name="Minx P."/>
            <person name="Pepin K.H."/>
            <person name="Johnson M."/>
            <person name="Bhonagiri V."/>
            <person name="Nash W.E."/>
            <person name="Mardis E.R."/>
            <person name="Wilson R.K."/>
        </authorList>
    </citation>
    <scope>NUCLEOTIDE SEQUENCE [LARGE SCALE GENOMIC DNA]</scope>
    <source>
        <strain evidence="10 11">DSM 5476</strain>
    </source>
</reference>
<evidence type="ECO:0000259" key="8">
    <source>
        <dbReference type="Pfam" id="PF17389"/>
    </source>
</evidence>
<reference evidence="10 11" key="2">
    <citation type="submission" date="2009-02" db="EMBL/GenBank/DDBJ databases">
        <title>Draft genome sequence of Clostridium methylpentosum (DSM 5476).</title>
        <authorList>
            <person name="Sudarsanam P."/>
            <person name="Ley R."/>
            <person name="Guruge J."/>
            <person name="Turnbaugh P.J."/>
            <person name="Mahowald M."/>
            <person name="Liep D."/>
            <person name="Gordon J."/>
        </authorList>
    </citation>
    <scope>NUCLEOTIDE SEQUENCE [LARGE SCALE GENOMIC DNA]</scope>
    <source>
        <strain evidence="10 11">DSM 5476</strain>
    </source>
</reference>
<comment type="caution">
    <text evidence="10">The sequence shown here is derived from an EMBL/GenBank/DDBJ whole genome shotgun (WGS) entry which is preliminary data.</text>
</comment>
<dbReference type="Gene3D" id="1.20.1270.70">
    <property type="entry name" value="Designed single chain three-helix bundle"/>
    <property type="match status" value="1"/>
</dbReference>
<feature type="transmembrane region" description="Helical" evidence="4">
    <location>
        <begin position="1428"/>
        <end position="1447"/>
    </location>
</feature>
<feature type="signal peptide" evidence="5">
    <location>
        <begin position="1"/>
        <end position="27"/>
    </location>
</feature>
<dbReference type="InterPro" id="IPR008928">
    <property type="entry name" value="6-hairpin_glycosidase_sf"/>
</dbReference>
<keyword evidence="11" id="KW-1185">Reference proteome</keyword>
<keyword evidence="4" id="KW-0812">Transmembrane</keyword>
<dbReference type="InterPro" id="IPR008902">
    <property type="entry name" value="Rhamnosid_concanavalin"/>
</dbReference>
<dbReference type="GO" id="GO:0030596">
    <property type="term" value="F:alpha-L-rhamnosidase activity"/>
    <property type="evidence" value="ECO:0007669"/>
    <property type="project" value="UniProtKB-EC"/>
</dbReference>
<evidence type="ECO:0000256" key="4">
    <source>
        <dbReference type="SAM" id="Phobius"/>
    </source>
</evidence>
<evidence type="ECO:0000256" key="2">
    <source>
        <dbReference type="ARBA" id="ARBA00012652"/>
    </source>
</evidence>
<feature type="domain" description="Alpha-L-rhamnosidase six-hairpin glycosidase" evidence="8">
    <location>
        <begin position="706"/>
        <end position="1060"/>
    </location>
</feature>
<dbReference type="Proteomes" id="UP000003340">
    <property type="component" value="Unassembled WGS sequence"/>
</dbReference>
<dbReference type="GO" id="GO:0005975">
    <property type="term" value="P:carbohydrate metabolic process"/>
    <property type="evidence" value="ECO:0007669"/>
    <property type="project" value="InterPro"/>
</dbReference>
<evidence type="ECO:0000313" key="10">
    <source>
        <dbReference type="EMBL" id="EEG29420.1"/>
    </source>
</evidence>
<comment type="catalytic activity">
    <reaction evidence="1">
        <text>Hydrolysis of terminal non-reducing alpha-L-rhamnose residues in alpha-L-rhamnosides.</text>
        <dbReference type="EC" id="3.2.1.40"/>
    </reaction>
</comment>
<dbReference type="eggNOG" id="COG3408">
    <property type="taxonomic scope" value="Bacteria"/>
</dbReference>
<dbReference type="Pfam" id="PF17390">
    <property type="entry name" value="Bac_rhamnosid_C"/>
    <property type="match status" value="1"/>
</dbReference>
<dbReference type="InterPro" id="IPR013737">
    <property type="entry name" value="Bac_rhamnosid_N"/>
</dbReference>
<evidence type="ECO:0000259" key="6">
    <source>
        <dbReference type="Pfam" id="PF05592"/>
    </source>
</evidence>
<dbReference type="EMBL" id="ACEC01000102">
    <property type="protein sequence ID" value="EEG29420.1"/>
    <property type="molecule type" value="Genomic_DNA"/>
</dbReference>
<keyword evidence="5" id="KW-0732">Signal</keyword>